<dbReference type="InterPro" id="IPR001789">
    <property type="entry name" value="Sig_transdc_resp-reg_receiver"/>
</dbReference>
<protein>
    <submittedName>
        <fullName evidence="8">Two component transcriptional regulator, LuxR family</fullName>
    </submittedName>
</protein>
<evidence type="ECO:0000256" key="5">
    <source>
        <dbReference type="PROSITE-ProRule" id="PRU00169"/>
    </source>
</evidence>
<dbReference type="AlphaFoldDB" id="A0A1H4AV45"/>
<dbReference type="InterPro" id="IPR000792">
    <property type="entry name" value="Tscrpt_reg_LuxR_C"/>
</dbReference>
<keyword evidence="3" id="KW-0238">DNA-binding</keyword>
<proteinExistence type="predicted"/>
<accession>A0A1H4AV45</accession>
<dbReference type="CDD" id="cd06170">
    <property type="entry name" value="LuxR_C_like"/>
    <property type="match status" value="1"/>
</dbReference>
<dbReference type="Gene3D" id="3.40.50.2300">
    <property type="match status" value="1"/>
</dbReference>
<dbReference type="Pfam" id="PF00196">
    <property type="entry name" value="GerE"/>
    <property type="match status" value="1"/>
</dbReference>
<feature type="domain" description="Response regulatory" evidence="7">
    <location>
        <begin position="4"/>
        <end position="120"/>
    </location>
</feature>
<dbReference type="PROSITE" id="PS50110">
    <property type="entry name" value="RESPONSE_REGULATORY"/>
    <property type="match status" value="1"/>
</dbReference>
<keyword evidence="2" id="KW-0805">Transcription regulation</keyword>
<dbReference type="GO" id="GO:0000160">
    <property type="term" value="P:phosphorelay signal transduction system"/>
    <property type="evidence" value="ECO:0007669"/>
    <property type="project" value="InterPro"/>
</dbReference>
<evidence type="ECO:0000256" key="4">
    <source>
        <dbReference type="ARBA" id="ARBA00023163"/>
    </source>
</evidence>
<organism evidence="8 9">
    <name type="scientific">Desulfuromusa kysingii</name>
    <dbReference type="NCBI Taxonomy" id="37625"/>
    <lineage>
        <taxon>Bacteria</taxon>
        <taxon>Pseudomonadati</taxon>
        <taxon>Thermodesulfobacteriota</taxon>
        <taxon>Desulfuromonadia</taxon>
        <taxon>Desulfuromonadales</taxon>
        <taxon>Geopsychrobacteraceae</taxon>
        <taxon>Desulfuromusa</taxon>
    </lineage>
</organism>
<dbReference type="SMART" id="SM00421">
    <property type="entry name" value="HTH_LUXR"/>
    <property type="match status" value="1"/>
</dbReference>
<reference evidence="8 9" key="1">
    <citation type="submission" date="2016-10" db="EMBL/GenBank/DDBJ databases">
        <authorList>
            <person name="de Groot N.N."/>
        </authorList>
    </citation>
    <scope>NUCLEOTIDE SEQUENCE [LARGE SCALE GENOMIC DNA]</scope>
    <source>
        <strain evidence="8 9">DSM 7343</strain>
    </source>
</reference>
<dbReference type="SUPFAM" id="SSF46894">
    <property type="entry name" value="C-terminal effector domain of the bipartite response regulators"/>
    <property type="match status" value="1"/>
</dbReference>
<evidence type="ECO:0000313" key="8">
    <source>
        <dbReference type="EMBL" id="SEA39492.1"/>
    </source>
</evidence>
<dbReference type="CDD" id="cd17535">
    <property type="entry name" value="REC_NarL-like"/>
    <property type="match status" value="1"/>
</dbReference>
<dbReference type="SUPFAM" id="SSF52172">
    <property type="entry name" value="CheY-like"/>
    <property type="match status" value="1"/>
</dbReference>
<dbReference type="InterPro" id="IPR039420">
    <property type="entry name" value="WalR-like"/>
</dbReference>
<dbReference type="PROSITE" id="PS50043">
    <property type="entry name" value="HTH_LUXR_2"/>
    <property type="match status" value="1"/>
</dbReference>
<dbReference type="EMBL" id="FNQN01000005">
    <property type="protein sequence ID" value="SEA39492.1"/>
    <property type="molecule type" value="Genomic_DNA"/>
</dbReference>
<dbReference type="PANTHER" id="PTHR43214:SF41">
    <property type="entry name" value="NITRATE_NITRITE RESPONSE REGULATOR PROTEIN NARP"/>
    <property type="match status" value="1"/>
</dbReference>
<dbReference type="PRINTS" id="PR00038">
    <property type="entry name" value="HTHLUXR"/>
</dbReference>
<dbReference type="GO" id="GO:0003677">
    <property type="term" value="F:DNA binding"/>
    <property type="evidence" value="ECO:0007669"/>
    <property type="project" value="UniProtKB-KW"/>
</dbReference>
<dbReference type="OrthoDB" id="9780312at2"/>
<dbReference type="InterPro" id="IPR011006">
    <property type="entry name" value="CheY-like_superfamily"/>
</dbReference>
<dbReference type="GO" id="GO:0006355">
    <property type="term" value="P:regulation of DNA-templated transcription"/>
    <property type="evidence" value="ECO:0007669"/>
    <property type="project" value="InterPro"/>
</dbReference>
<dbReference type="InterPro" id="IPR058245">
    <property type="entry name" value="NreC/VraR/RcsB-like_REC"/>
</dbReference>
<keyword evidence="1 5" id="KW-0597">Phosphoprotein</keyword>
<dbReference type="SMART" id="SM00448">
    <property type="entry name" value="REC"/>
    <property type="match status" value="1"/>
</dbReference>
<dbReference type="RefSeq" id="WP_092347557.1">
    <property type="nucleotide sequence ID" value="NZ_FNQN01000005.1"/>
</dbReference>
<dbReference type="PANTHER" id="PTHR43214">
    <property type="entry name" value="TWO-COMPONENT RESPONSE REGULATOR"/>
    <property type="match status" value="1"/>
</dbReference>
<evidence type="ECO:0000313" key="9">
    <source>
        <dbReference type="Proteomes" id="UP000199409"/>
    </source>
</evidence>
<feature type="modified residue" description="4-aspartylphosphate" evidence="5">
    <location>
        <position position="55"/>
    </location>
</feature>
<evidence type="ECO:0000256" key="3">
    <source>
        <dbReference type="ARBA" id="ARBA00023125"/>
    </source>
</evidence>
<dbReference type="STRING" id="37625.SAMN05660420_01984"/>
<name>A0A1H4AV45_9BACT</name>
<evidence type="ECO:0000256" key="2">
    <source>
        <dbReference type="ARBA" id="ARBA00023015"/>
    </source>
</evidence>
<dbReference type="Pfam" id="PF00072">
    <property type="entry name" value="Response_reg"/>
    <property type="match status" value="1"/>
</dbReference>
<sequence>MSYSVLLADDHQMFREGICHLFESRDDLFVVGEAGDGRTAVQMARKMNPQVVIMDVSMPGLNGIEATRQILADNPEVKVVALSMHSDRRFVLKMLKVGASGYLLKDSVFDELIHAIQAVIHGKTYLSPEIAGLVLDDYRNLSEHAEEKTTSPLSPREREVVQLIAEGQTSKQIAEALNVSTKTIETHRAQVMRKLNVHNLVELTKYAIREGLTSI</sequence>
<dbReference type="Proteomes" id="UP000199409">
    <property type="component" value="Unassembled WGS sequence"/>
</dbReference>
<evidence type="ECO:0000259" key="7">
    <source>
        <dbReference type="PROSITE" id="PS50110"/>
    </source>
</evidence>
<evidence type="ECO:0000259" key="6">
    <source>
        <dbReference type="PROSITE" id="PS50043"/>
    </source>
</evidence>
<keyword evidence="4" id="KW-0804">Transcription</keyword>
<feature type="domain" description="HTH luxR-type" evidence="6">
    <location>
        <begin position="146"/>
        <end position="211"/>
    </location>
</feature>
<evidence type="ECO:0000256" key="1">
    <source>
        <dbReference type="ARBA" id="ARBA00022553"/>
    </source>
</evidence>
<gene>
    <name evidence="8" type="ORF">SAMN05660420_01984</name>
</gene>
<keyword evidence="9" id="KW-1185">Reference proteome</keyword>
<dbReference type="InterPro" id="IPR016032">
    <property type="entry name" value="Sig_transdc_resp-reg_C-effctor"/>
</dbReference>